<name>A0ABM6JKQ5_9GAMM</name>
<dbReference type="Pfam" id="PF03992">
    <property type="entry name" value="ABM"/>
    <property type="match status" value="1"/>
</dbReference>
<organism evidence="2 3">
    <name type="scientific">Shewanella japonica</name>
    <dbReference type="NCBI Taxonomy" id="93973"/>
    <lineage>
        <taxon>Bacteria</taxon>
        <taxon>Pseudomonadati</taxon>
        <taxon>Pseudomonadota</taxon>
        <taxon>Gammaproteobacteria</taxon>
        <taxon>Alteromonadales</taxon>
        <taxon>Shewanellaceae</taxon>
        <taxon>Shewanella</taxon>
    </lineage>
</organism>
<evidence type="ECO:0000313" key="3">
    <source>
        <dbReference type="Proteomes" id="UP000191820"/>
    </source>
</evidence>
<dbReference type="InterPro" id="IPR007138">
    <property type="entry name" value="ABM_dom"/>
</dbReference>
<dbReference type="GO" id="GO:0004497">
    <property type="term" value="F:monooxygenase activity"/>
    <property type="evidence" value="ECO:0007669"/>
    <property type="project" value="UniProtKB-KW"/>
</dbReference>
<keyword evidence="2" id="KW-0560">Oxidoreductase</keyword>
<dbReference type="Proteomes" id="UP000191820">
    <property type="component" value="Chromosome"/>
</dbReference>
<feature type="domain" description="ABM" evidence="1">
    <location>
        <begin position="4"/>
        <end position="93"/>
    </location>
</feature>
<protein>
    <submittedName>
        <fullName evidence="2">Antibiotic biosynthesis monooxygenase</fullName>
    </submittedName>
</protein>
<keyword evidence="3" id="KW-1185">Reference proteome</keyword>
<dbReference type="RefSeq" id="WP_080915385.1">
    <property type="nucleotide sequence ID" value="NZ_CP020472.1"/>
</dbReference>
<keyword evidence="2" id="KW-0503">Monooxygenase</keyword>
<dbReference type="SUPFAM" id="SSF54909">
    <property type="entry name" value="Dimeric alpha+beta barrel"/>
    <property type="match status" value="1"/>
</dbReference>
<gene>
    <name evidence="2" type="ORF">SJ2017_1498</name>
</gene>
<dbReference type="InterPro" id="IPR011008">
    <property type="entry name" value="Dimeric_a/b-barrel"/>
</dbReference>
<evidence type="ECO:0000313" key="2">
    <source>
        <dbReference type="EMBL" id="ARD21817.1"/>
    </source>
</evidence>
<evidence type="ECO:0000259" key="1">
    <source>
        <dbReference type="PROSITE" id="PS51725"/>
    </source>
</evidence>
<dbReference type="PROSITE" id="PS51725">
    <property type="entry name" value="ABM"/>
    <property type="match status" value="1"/>
</dbReference>
<dbReference type="Gene3D" id="3.30.70.100">
    <property type="match status" value="1"/>
</dbReference>
<sequence length="93" mass="10591">MSKVRLTGYILVADEDLSAVKQALPLHRKLTLAEPGCVSFEVLPDNKNPNKYNVDEVFTDQMAFEVHQARVKQSAWGRLTVNVTRHYQMSDTE</sequence>
<dbReference type="EMBL" id="CP020472">
    <property type="protein sequence ID" value="ARD21817.1"/>
    <property type="molecule type" value="Genomic_DNA"/>
</dbReference>
<proteinExistence type="predicted"/>
<reference evidence="2 3" key="1">
    <citation type="submission" date="2017-03" db="EMBL/GenBank/DDBJ databases">
        <title>Genome sequencing of Shewanella japonica KCTC 22435.</title>
        <authorList>
            <person name="Kim K.M."/>
        </authorList>
    </citation>
    <scope>NUCLEOTIDE SEQUENCE [LARGE SCALE GENOMIC DNA]</scope>
    <source>
        <strain evidence="2 3">KCTC 22435</strain>
    </source>
</reference>
<accession>A0ABM6JKQ5</accession>